<evidence type="ECO:0000313" key="3">
    <source>
        <dbReference type="EMBL" id="UZF48013.1"/>
    </source>
</evidence>
<evidence type="ECO:0000313" key="4">
    <source>
        <dbReference type="Proteomes" id="UP001162740"/>
    </source>
</evidence>
<dbReference type="PANTHER" id="PTHR33055">
    <property type="entry name" value="TRANSPOSASE FOR INSERTION SEQUENCE ELEMENT IS1111A"/>
    <property type="match status" value="1"/>
</dbReference>
<dbReference type="Pfam" id="PF01548">
    <property type="entry name" value="DEDD_Tnp_IS110"/>
    <property type="match status" value="1"/>
</dbReference>
<dbReference type="PANTHER" id="PTHR33055:SF16">
    <property type="entry name" value="TRANSPOSASE FOR INSERTION SEQUENCE ELEMENT IS1547"/>
    <property type="match status" value="1"/>
</dbReference>
<dbReference type="GO" id="GO:0003677">
    <property type="term" value="F:DNA binding"/>
    <property type="evidence" value="ECO:0007669"/>
    <property type="project" value="InterPro"/>
</dbReference>
<sequence>MERNRNEGMEKMAILAELVDHVIGVDPDRDRVTAAVVCAKTQGELASKTFPATRRGYGQTLRWAQTQTVDDRRAWAIESTGSYGAGLAIVLAEKGEFVIEFDHPGTLASKDGAKSDSLDAVRAARETLGRKTWATPRARGLREGLRTLVVARDSAKLARVAAINVLKAFVVTAPVELREELRGLTRGQLVDRCMRLRPDTAVDPEHAATKLSLRSTASRVKQLTIECRELEDAMVPIVREMCPALLTEPGVGTLVAAQILISWSHPGRCRDESAFARLAGVAPLEATSGQTQTRHRLSRGGDRQLNRALHTVILARAKGHAPTQAYLVRRVSEGKTKREAMRCLKRYYARHLFRLLESTTMPT</sequence>
<dbReference type="InterPro" id="IPR002525">
    <property type="entry name" value="Transp_IS110-like_N"/>
</dbReference>
<accession>A0AA46X0V8</accession>
<name>A0AA46X0V8_RHORH</name>
<proteinExistence type="predicted"/>
<dbReference type="GO" id="GO:0006313">
    <property type="term" value="P:DNA transposition"/>
    <property type="evidence" value="ECO:0007669"/>
    <property type="project" value="InterPro"/>
</dbReference>
<dbReference type="EMBL" id="CP083975">
    <property type="protein sequence ID" value="UZF48013.1"/>
    <property type="molecule type" value="Genomic_DNA"/>
</dbReference>
<dbReference type="AlphaFoldDB" id="A0AA46X0V8"/>
<protein>
    <submittedName>
        <fullName evidence="3">IS110 family transposase</fullName>
    </submittedName>
</protein>
<dbReference type="Pfam" id="PF02371">
    <property type="entry name" value="Transposase_20"/>
    <property type="match status" value="1"/>
</dbReference>
<dbReference type="InterPro" id="IPR047650">
    <property type="entry name" value="Transpos_IS110"/>
</dbReference>
<keyword evidence="3" id="KW-0614">Plasmid</keyword>
<geneLocation type="plasmid" evidence="3 4">
    <name>pGD02.2.1</name>
</geneLocation>
<dbReference type="NCBIfam" id="NF033542">
    <property type="entry name" value="transpos_IS110"/>
    <property type="match status" value="1"/>
</dbReference>
<gene>
    <name evidence="3" type="ORF">KUM34_026795</name>
</gene>
<dbReference type="GO" id="GO:0004803">
    <property type="term" value="F:transposase activity"/>
    <property type="evidence" value="ECO:0007669"/>
    <property type="project" value="InterPro"/>
</dbReference>
<dbReference type="InterPro" id="IPR003346">
    <property type="entry name" value="Transposase_20"/>
</dbReference>
<dbReference type="RefSeq" id="WP_230826131.1">
    <property type="nucleotide sequence ID" value="NZ_CP083975.1"/>
</dbReference>
<reference evidence="3 4" key="1">
    <citation type="journal article" date="2021" name="Front. Microbiol.">
        <title>Bacterial Transformation of Aromatic Monomers in Softwood Black Liquor.</title>
        <authorList>
            <person name="Navas L.E."/>
            <person name="Dexter G."/>
            <person name="Liu J."/>
            <person name="Levy-Booth D."/>
            <person name="Cho M."/>
            <person name="Jang S.K."/>
            <person name="Mansfield S.D."/>
            <person name="Renneckar S."/>
            <person name="Mohn W.W."/>
            <person name="Eltis L.D."/>
        </authorList>
    </citation>
    <scope>NUCLEOTIDE SEQUENCE [LARGE SCALE GENOMIC DNA]</scope>
    <source>
        <strain evidence="3 4">GD02</strain>
    </source>
</reference>
<organism evidence="3 4">
    <name type="scientific">Rhodococcus rhodochrous</name>
    <dbReference type="NCBI Taxonomy" id="1829"/>
    <lineage>
        <taxon>Bacteria</taxon>
        <taxon>Bacillati</taxon>
        <taxon>Actinomycetota</taxon>
        <taxon>Actinomycetes</taxon>
        <taxon>Mycobacteriales</taxon>
        <taxon>Nocardiaceae</taxon>
        <taxon>Rhodococcus</taxon>
    </lineage>
</organism>
<feature type="domain" description="Transposase IS110-like N-terminal" evidence="1">
    <location>
        <begin position="24"/>
        <end position="170"/>
    </location>
</feature>
<dbReference type="Proteomes" id="UP001162740">
    <property type="component" value="Plasmid pGD02.2.1"/>
</dbReference>
<evidence type="ECO:0000259" key="2">
    <source>
        <dbReference type="Pfam" id="PF02371"/>
    </source>
</evidence>
<evidence type="ECO:0000259" key="1">
    <source>
        <dbReference type="Pfam" id="PF01548"/>
    </source>
</evidence>
<feature type="domain" description="Transposase IS116/IS110/IS902 C-terminal" evidence="2">
    <location>
        <begin position="244"/>
        <end position="320"/>
    </location>
</feature>